<organism evidence="1 2">
    <name type="scientific">Kutzneria buriramensis</name>
    <dbReference type="NCBI Taxonomy" id="1045776"/>
    <lineage>
        <taxon>Bacteria</taxon>
        <taxon>Bacillati</taxon>
        <taxon>Actinomycetota</taxon>
        <taxon>Actinomycetes</taxon>
        <taxon>Pseudonocardiales</taxon>
        <taxon>Pseudonocardiaceae</taxon>
        <taxon>Kutzneria</taxon>
    </lineage>
</organism>
<dbReference type="RefSeq" id="WP_147328888.1">
    <property type="nucleotide sequence ID" value="NZ_CP144376.1"/>
</dbReference>
<comment type="caution">
    <text evidence="1">The sequence shown here is derived from an EMBL/GenBank/DDBJ whole genome shotgun (WGS) entry which is preliminary data.</text>
</comment>
<proteinExistence type="predicted"/>
<accession>A0A3E0GVW0</accession>
<sequence length="100" mass="10938">MSTSSMGALAMELPDDLARRFDTAHRVLAEVRATPPYLMTRALDETRLNALAELSTVCSDLSDRATGALAIMLDAAAEHFGATYTELLEVYEEDAELDEE</sequence>
<protein>
    <recommendedName>
        <fullName evidence="3">Excreted virulence factor EspC (Type VII ESX diderm)</fullName>
    </recommendedName>
</protein>
<dbReference type="Proteomes" id="UP000256269">
    <property type="component" value="Unassembled WGS sequence"/>
</dbReference>
<reference evidence="1 2" key="1">
    <citation type="submission" date="2018-08" db="EMBL/GenBank/DDBJ databases">
        <title>Genomic Encyclopedia of Archaeal and Bacterial Type Strains, Phase II (KMG-II): from individual species to whole genera.</title>
        <authorList>
            <person name="Goeker M."/>
        </authorList>
    </citation>
    <scope>NUCLEOTIDE SEQUENCE [LARGE SCALE GENOMIC DNA]</scope>
    <source>
        <strain evidence="1 2">DSM 45791</strain>
    </source>
</reference>
<evidence type="ECO:0008006" key="3">
    <source>
        <dbReference type="Google" id="ProtNLM"/>
    </source>
</evidence>
<evidence type="ECO:0000313" key="1">
    <source>
        <dbReference type="EMBL" id="REH31019.1"/>
    </source>
</evidence>
<keyword evidence="2" id="KW-1185">Reference proteome</keyword>
<name>A0A3E0GVW0_9PSEU</name>
<gene>
    <name evidence="1" type="ORF">BCF44_12242</name>
</gene>
<dbReference type="AlphaFoldDB" id="A0A3E0GVW0"/>
<evidence type="ECO:0000313" key="2">
    <source>
        <dbReference type="Proteomes" id="UP000256269"/>
    </source>
</evidence>
<dbReference type="EMBL" id="QUNO01000022">
    <property type="protein sequence ID" value="REH31019.1"/>
    <property type="molecule type" value="Genomic_DNA"/>
</dbReference>